<evidence type="ECO:0000313" key="7">
    <source>
        <dbReference type="Proteomes" id="UP000251213"/>
    </source>
</evidence>
<keyword evidence="2" id="KW-0813">Transport</keyword>
<dbReference type="PROSITE" id="PS50893">
    <property type="entry name" value="ABC_TRANSPORTER_2"/>
    <property type="match status" value="1"/>
</dbReference>
<gene>
    <name evidence="6" type="ORF">DL897_14915</name>
</gene>
<dbReference type="GO" id="GO:0005524">
    <property type="term" value="F:ATP binding"/>
    <property type="evidence" value="ECO:0007669"/>
    <property type="project" value="UniProtKB-KW"/>
</dbReference>
<dbReference type="PANTHER" id="PTHR43335:SF8">
    <property type="entry name" value="ABC TRANSPORTER, ATP-BINDING PROTEIN"/>
    <property type="match status" value="1"/>
</dbReference>
<reference evidence="6 7" key="1">
    <citation type="submission" date="2018-06" db="EMBL/GenBank/DDBJ databases">
        <title>Thermoflavimicrobium daqus sp. nov., a thermophilic microbe isolated from Moutai-flavour Daqu.</title>
        <authorList>
            <person name="Wang X."/>
            <person name="Zhou H."/>
        </authorList>
    </citation>
    <scope>NUCLEOTIDE SEQUENCE [LARGE SCALE GENOMIC DNA]</scope>
    <source>
        <strain evidence="6 7">FBKL4.011</strain>
    </source>
</reference>
<dbReference type="SMART" id="SM00382">
    <property type="entry name" value="AAA"/>
    <property type="match status" value="1"/>
</dbReference>
<dbReference type="PROSITE" id="PS00211">
    <property type="entry name" value="ABC_TRANSPORTER_1"/>
    <property type="match status" value="1"/>
</dbReference>
<keyword evidence="7" id="KW-1185">Reference proteome</keyword>
<dbReference type="InterPro" id="IPR003593">
    <property type="entry name" value="AAA+_ATPase"/>
</dbReference>
<comment type="caution">
    <text evidence="6">The sequence shown here is derived from an EMBL/GenBank/DDBJ whole genome shotgun (WGS) entry which is preliminary data.</text>
</comment>
<dbReference type="Pfam" id="PF00005">
    <property type="entry name" value="ABC_tran"/>
    <property type="match status" value="1"/>
</dbReference>
<dbReference type="CDD" id="cd03268">
    <property type="entry name" value="ABC_BcrA_bacitracin_resist"/>
    <property type="match status" value="1"/>
</dbReference>
<accession>A0A364K240</accession>
<dbReference type="EMBL" id="QJKK01000010">
    <property type="protein sequence ID" value="RAL22108.1"/>
    <property type="molecule type" value="Genomic_DNA"/>
</dbReference>
<dbReference type="PANTHER" id="PTHR43335">
    <property type="entry name" value="ABC TRANSPORTER, ATP-BINDING PROTEIN"/>
    <property type="match status" value="1"/>
</dbReference>
<evidence type="ECO:0000256" key="3">
    <source>
        <dbReference type="ARBA" id="ARBA00022741"/>
    </source>
</evidence>
<evidence type="ECO:0000256" key="4">
    <source>
        <dbReference type="ARBA" id="ARBA00022840"/>
    </source>
</evidence>
<evidence type="ECO:0000256" key="1">
    <source>
        <dbReference type="ARBA" id="ARBA00005417"/>
    </source>
</evidence>
<keyword evidence="3" id="KW-0547">Nucleotide-binding</keyword>
<protein>
    <submittedName>
        <fullName evidence="6">Bacitracin ABC transporter ATP-binding protein</fullName>
    </submittedName>
</protein>
<dbReference type="AlphaFoldDB" id="A0A364K240"/>
<reference evidence="6 7" key="2">
    <citation type="submission" date="2018-06" db="EMBL/GenBank/DDBJ databases">
        <authorList>
            <person name="Zhirakovskaya E."/>
        </authorList>
    </citation>
    <scope>NUCLEOTIDE SEQUENCE [LARGE SCALE GENOMIC DNA]</scope>
    <source>
        <strain evidence="6 7">FBKL4.011</strain>
    </source>
</reference>
<dbReference type="InterPro" id="IPR017871">
    <property type="entry name" value="ABC_transporter-like_CS"/>
</dbReference>
<dbReference type="Proteomes" id="UP000251213">
    <property type="component" value="Unassembled WGS sequence"/>
</dbReference>
<comment type="similarity">
    <text evidence="1">Belongs to the ABC transporter superfamily.</text>
</comment>
<dbReference type="Gene3D" id="3.40.50.300">
    <property type="entry name" value="P-loop containing nucleotide triphosphate hydrolases"/>
    <property type="match status" value="1"/>
</dbReference>
<evidence type="ECO:0000259" key="5">
    <source>
        <dbReference type="PROSITE" id="PS50893"/>
    </source>
</evidence>
<proteinExistence type="inferred from homology"/>
<evidence type="ECO:0000313" key="6">
    <source>
        <dbReference type="EMBL" id="RAL22108.1"/>
    </source>
</evidence>
<dbReference type="InterPro" id="IPR003439">
    <property type="entry name" value="ABC_transporter-like_ATP-bd"/>
</dbReference>
<dbReference type="InterPro" id="IPR027417">
    <property type="entry name" value="P-loop_NTPase"/>
</dbReference>
<sequence length="309" mass="35128">MSMQNWVLETRSLTRKYDRQIAVDSINIHVPKGRIYGLLGRNGAGKTTTLRMIMGLIRPTSGEIKIFGRNIQQDAKQIYSRVGSLIETPGFYQNLTGSENLAILARLRGIHRPDVVQYALARVGLDKEPHKIVSQYSLGMKQRLGIAAAIMHEPELLILDEPTNGLDPIGIHEMRNFLVNLCEEKHVTIVISSHILSEIEQLADMMGVIHKGKLLEEITMEELRKRNRKYLEFQVSNENKAALLMEQLFHIHDYEVHEKGTIRIYSHLGQQGKINKVFVENDIEVFKITMSEDNLEDYFVNLIGGGTIG</sequence>
<organism evidence="6 7">
    <name type="scientific">Thermoflavimicrobium daqui</name>
    <dbReference type="NCBI Taxonomy" id="2137476"/>
    <lineage>
        <taxon>Bacteria</taxon>
        <taxon>Bacillati</taxon>
        <taxon>Bacillota</taxon>
        <taxon>Bacilli</taxon>
        <taxon>Bacillales</taxon>
        <taxon>Thermoactinomycetaceae</taxon>
        <taxon>Thermoflavimicrobium</taxon>
    </lineage>
</organism>
<dbReference type="SUPFAM" id="SSF52540">
    <property type="entry name" value="P-loop containing nucleoside triphosphate hydrolases"/>
    <property type="match status" value="1"/>
</dbReference>
<feature type="domain" description="ABC transporter" evidence="5">
    <location>
        <begin position="8"/>
        <end position="236"/>
    </location>
</feature>
<dbReference type="GO" id="GO:0016887">
    <property type="term" value="F:ATP hydrolysis activity"/>
    <property type="evidence" value="ECO:0007669"/>
    <property type="project" value="InterPro"/>
</dbReference>
<name>A0A364K240_9BACL</name>
<keyword evidence="4 6" id="KW-0067">ATP-binding</keyword>
<evidence type="ECO:0000256" key="2">
    <source>
        <dbReference type="ARBA" id="ARBA00022448"/>
    </source>
</evidence>